<organism evidence="1">
    <name type="scientific">Arundo donax</name>
    <name type="common">Giant reed</name>
    <name type="synonym">Donax arundinaceus</name>
    <dbReference type="NCBI Taxonomy" id="35708"/>
    <lineage>
        <taxon>Eukaryota</taxon>
        <taxon>Viridiplantae</taxon>
        <taxon>Streptophyta</taxon>
        <taxon>Embryophyta</taxon>
        <taxon>Tracheophyta</taxon>
        <taxon>Spermatophyta</taxon>
        <taxon>Magnoliopsida</taxon>
        <taxon>Liliopsida</taxon>
        <taxon>Poales</taxon>
        <taxon>Poaceae</taxon>
        <taxon>PACMAD clade</taxon>
        <taxon>Arundinoideae</taxon>
        <taxon>Arundineae</taxon>
        <taxon>Arundo</taxon>
    </lineage>
</organism>
<protein>
    <submittedName>
        <fullName evidence="1">Uncharacterized protein</fullName>
    </submittedName>
</protein>
<dbReference type="EMBL" id="GBRH01186950">
    <property type="protein sequence ID" value="JAE10946.1"/>
    <property type="molecule type" value="Transcribed_RNA"/>
</dbReference>
<dbReference type="AlphaFoldDB" id="A0A0A9FLC2"/>
<sequence>MIHLKNEMCSGSPLFKIFTDLDANYQTLPKVKMAKGNSIKSKLGVQYLCALTNMGPSDLPAMMPLRWMQHLVYLV</sequence>
<accession>A0A0A9FLC2</accession>
<reference evidence="1" key="2">
    <citation type="journal article" date="2015" name="Data Brief">
        <title>Shoot transcriptome of the giant reed, Arundo donax.</title>
        <authorList>
            <person name="Barrero R.A."/>
            <person name="Guerrero F.D."/>
            <person name="Moolhuijzen P."/>
            <person name="Goolsby J.A."/>
            <person name="Tidwell J."/>
            <person name="Bellgard S.E."/>
            <person name="Bellgard M.I."/>
        </authorList>
    </citation>
    <scope>NUCLEOTIDE SEQUENCE</scope>
    <source>
        <tissue evidence="1">Shoot tissue taken approximately 20 cm above the soil surface</tissue>
    </source>
</reference>
<evidence type="ECO:0000313" key="1">
    <source>
        <dbReference type="EMBL" id="JAE10946.1"/>
    </source>
</evidence>
<name>A0A0A9FLC2_ARUDO</name>
<reference evidence="1" key="1">
    <citation type="submission" date="2014-09" db="EMBL/GenBank/DDBJ databases">
        <authorList>
            <person name="Magalhaes I.L.F."/>
            <person name="Oliveira U."/>
            <person name="Santos F.R."/>
            <person name="Vidigal T.H.D.A."/>
            <person name="Brescovit A.D."/>
            <person name="Santos A.J."/>
        </authorList>
    </citation>
    <scope>NUCLEOTIDE SEQUENCE</scope>
    <source>
        <tissue evidence="1">Shoot tissue taken approximately 20 cm above the soil surface</tissue>
    </source>
</reference>
<proteinExistence type="predicted"/>